<protein>
    <submittedName>
        <fullName evidence="1">Uncharacterized protein</fullName>
    </submittedName>
</protein>
<comment type="caution">
    <text evidence="1">The sequence shown here is derived from an EMBL/GenBank/DDBJ whole genome shotgun (WGS) entry which is preliminary data.</text>
</comment>
<sequence>MPPLPSNRTTWHSLLNPLAGRRPGTLLAPAGAPVMGLCPAVALYAVVPLQAVANLVLDDLAAFAQDQGWIVPSGCAVADTGSLAQGLDGRRGWTRVRALATGSLIRGVVVPSLTHIGYRAVDADREQAWLLKQRLFVVATDPADMNLRT</sequence>
<keyword evidence="2" id="KW-1185">Reference proteome</keyword>
<accession>A0ABV1QEQ6</accession>
<gene>
    <name evidence="1" type="ORF">ABR748_36325</name>
</gene>
<evidence type="ECO:0000313" key="1">
    <source>
        <dbReference type="EMBL" id="MER0429613.1"/>
    </source>
</evidence>
<organism evidence="1 2">
    <name type="scientific">Streptomyces microflavus</name>
    <name type="common">Streptomyces lipmanii</name>
    <dbReference type="NCBI Taxonomy" id="1919"/>
    <lineage>
        <taxon>Bacteria</taxon>
        <taxon>Bacillati</taxon>
        <taxon>Actinomycetota</taxon>
        <taxon>Actinomycetes</taxon>
        <taxon>Kitasatosporales</taxon>
        <taxon>Streptomycetaceae</taxon>
        <taxon>Streptomyces</taxon>
    </lineage>
</organism>
<dbReference type="EMBL" id="JBEJUE010000066">
    <property type="protein sequence ID" value="MER0429613.1"/>
    <property type="molecule type" value="Genomic_DNA"/>
</dbReference>
<name>A0ABV1QEQ6_STRMI</name>
<dbReference type="Proteomes" id="UP001456562">
    <property type="component" value="Unassembled WGS sequence"/>
</dbReference>
<evidence type="ECO:0000313" key="2">
    <source>
        <dbReference type="Proteomes" id="UP001456562"/>
    </source>
</evidence>
<reference evidence="1 2" key="1">
    <citation type="submission" date="2024-01" db="EMBL/GenBank/DDBJ databases">
        <title>Metagenomic exploration of the rhizosphere soil microbial community and their significance in facilitating the development of wild simulated ginseng.</title>
        <authorList>
            <person name="Huang J."/>
        </authorList>
    </citation>
    <scope>NUCLEOTIDE SEQUENCE [LARGE SCALE GENOMIC DNA]</scope>
    <source>
        <strain evidence="1 2">WY141</strain>
    </source>
</reference>
<proteinExistence type="predicted"/>
<dbReference type="RefSeq" id="WP_350241634.1">
    <property type="nucleotide sequence ID" value="NZ_JBEJUE010000066.1"/>
</dbReference>